<feature type="domain" description="Rieske" evidence="5">
    <location>
        <begin position="1"/>
        <end position="89"/>
    </location>
</feature>
<keyword evidence="3" id="KW-0408">Iron</keyword>
<evidence type="ECO:0000313" key="6">
    <source>
        <dbReference type="EMBL" id="MBM9510083.1"/>
    </source>
</evidence>
<keyword evidence="1" id="KW-0001">2Fe-2S</keyword>
<keyword evidence="7" id="KW-1185">Reference proteome</keyword>
<gene>
    <name evidence="6" type="ORF">ITX44_37100</name>
</gene>
<dbReference type="Pfam" id="PF00355">
    <property type="entry name" value="Rieske"/>
    <property type="match status" value="1"/>
</dbReference>
<protein>
    <submittedName>
        <fullName evidence="6">Rieske 2Fe-2S domain-containing protein</fullName>
    </submittedName>
</protein>
<evidence type="ECO:0000313" key="7">
    <source>
        <dbReference type="Proteomes" id="UP000749040"/>
    </source>
</evidence>
<evidence type="ECO:0000256" key="2">
    <source>
        <dbReference type="ARBA" id="ARBA00022723"/>
    </source>
</evidence>
<dbReference type="PROSITE" id="PS51296">
    <property type="entry name" value="RIESKE"/>
    <property type="match status" value="1"/>
</dbReference>
<reference evidence="6 7" key="1">
    <citation type="submission" date="2021-01" db="EMBL/GenBank/DDBJ databases">
        <title>Streptomyces acididurans sp. nov., isolated from a peat swamp forest soil.</title>
        <authorList>
            <person name="Chantavorakit T."/>
            <person name="Duangmal K."/>
        </authorList>
    </citation>
    <scope>NUCLEOTIDE SEQUENCE [LARGE SCALE GENOMIC DNA]</scope>
    <source>
        <strain evidence="6 7">KK5PA1</strain>
    </source>
</reference>
<keyword evidence="2" id="KW-0479">Metal-binding</keyword>
<comment type="caution">
    <text evidence="6">The sequence shown here is derived from an EMBL/GenBank/DDBJ whole genome shotgun (WGS) entry which is preliminary data.</text>
</comment>
<evidence type="ECO:0000256" key="4">
    <source>
        <dbReference type="ARBA" id="ARBA00023014"/>
    </source>
</evidence>
<organism evidence="6 7">
    <name type="scientific">Actinacidiphila acididurans</name>
    <dbReference type="NCBI Taxonomy" id="2784346"/>
    <lineage>
        <taxon>Bacteria</taxon>
        <taxon>Bacillati</taxon>
        <taxon>Actinomycetota</taxon>
        <taxon>Actinomycetes</taxon>
        <taxon>Kitasatosporales</taxon>
        <taxon>Streptomycetaceae</taxon>
        <taxon>Actinacidiphila</taxon>
    </lineage>
</organism>
<dbReference type="EMBL" id="JADKYB010000031">
    <property type="protein sequence ID" value="MBM9510083.1"/>
    <property type="molecule type" value="Genomic_DNA"/>
</dbReference>
<keyword evidence="4" id="KW-0411">Iron-sulfur</keyword>
<evidence type="ECO:0000256" key="1">
    <source>
        <dbReference type="ARBA" id="ARBA00022714"/>
    </source>
</evidence>
<dbReference type="InterPro" id="IPR017941">
    <property type="entry name" value="Rieske_2Fe-2S"/>
</dbReference>
<dbReference type="SUPFAM" id="SSF50022">
    <property type="entry name" value="ISP domain"/>
    <property type="match status" value="1"/>
</dbReference>
<dbReference type="InterPro" id="IPR036922">
    <property type="entry name" value="Rieske_2Fe-2S_sf"/>
</dbReference>
<name>A0ABS2U7E0_9ACTN</name>
<accession>A0ABS2U7E0</accession>
<dbReference type="Proteomes" id="UP000749040">
    <property type="component" value="Unassembled WGS sequence"/>
</dbReference>
<dbReference type="RefSeq" id="WP_205363764.1">
    <property type="nucleotide sequence ID" value="NZ_JADKYB010000031.1"/>
</dbReference>
<proteinExistence type="predicted"/>
<evidence type="ECO:0000256" key="3">
    <source>
        <dbReference type="ARBA" id="ARBA00023004"/>
    </source>
</evidence>
<evidence type="ECO:0000259" key="5">
    <source>
        <dbReference type="PROSITE" id="PS51296"/>
    </source>
</evidence>
<sequence>MLVVTFSATGAGNCVEVAGTPYVYARTRRDGSDGFVMGARCPHRGGPLHLASVSEDGARLVCPWHGGRVSLARLRRQVPAVRRGDTVTAVFAVPADTEATVRHVPVSDALCAAPPVRVRGLPEPADTAAAPKAAAGTAG</sequence>
<dbReference type="Gene3D" id="2.102.10.10">
    <property type="entry name" value="Rieske [2Fe-2S] iron-sulphur domain"/>
    <property type="match status" value="1"/>
</dbReference>